<dbReference type="SUPFAM" id="SSF103039">
    <property type="entry name" value="CheC-like"/>
    <property type="match status" value="1"/>
</dbReference>
<dbReference type="GO" id="GO:0009425">
    <property type="term" value="C:bacterial-type flagellum basal body"/>
    <property type="evidence" value="ECO:0007669"/>
    <property type="project" value="UniProtKB-SubCell"/>
</dbReference>
<dbReference type="GO" id="GO:0005886">
    <property type="term" value="C:plasma membrane"/>
    <property type="evidence" value="ECO:0007669"/>
    <property type="project" value="UniProtKB-SubCell"/>
</dbReference>
<evidence type="ECO:0000256" key="3">
    <source>
        <dbReference type="ARBA" id="ARBA00022475"/>
    </source>
</evidence>
<evidence type="ECO:0000256" key="2">
    <source>
        <dbReference type="ARBA" id="ARBA00021898"/>
    </source>
</evidence>
<dbReference type="EMBL" id="NVWI01000007">
    <property type="protein sequence ID" value="PCJ40811.1"/>
    <property type="molecule type" value="Genomic_DNA"/>
</dbReference>
<dbReference type="PANTHER" id="PTHR30034">
    <property type="entry name" value="FLAGELLAR MOTOR SWITCH PROTEIN FLIM"/>
    <property type="match status" value="1"/>
</dbReference>
<dbReference type="GO" id="GO:0050918">
    <property type="term" value="P:positive chemotaxis"/>
    <property type="evidence" value="ECO:0007669"/>
    <property type="project" value="TreeGrafter"/>
</dbReference>
<dbReference type="SUPFAM" id="SSF101801">
    <property type="entry name" value="Surface presentation of antigens (SPOA)"/>
    <property type="match status" value="1"/>
</dbReference>
<organism evidence="12 13">
    <name type="scientific">SAR86 cluster bacterium</name>
    <dbReference type="NCBI Taxonomy" id="2030880"/>
    <lineage>
        <taxon>Bacteria</taxon>
        <taxon>Pseudomonadati</taxon>
        <taxon>Pseudomonadota</taxon>
        <taxon>Gammaproteobacteria</taxon>
        <taxon>SAR86 cluster</taxon>
    </lineage>
</organism>
<dbReference type="GO" id="GO:0071978">
    <property type="term" value="P:bacterial-type flagellum-dependent swarming motility"/>
    <property type="evidence" value="ECO:0007669"/>
    <property type="project" value="TreeGrafter"/>
</dbReference>
<keyword evidence="8 10" id="KW-0975">Bacterial flagellum</keyword>
<evidence type="ECO:0000256" key="1">
    <source>
        <dbReference type="ARBA" id="ARBA00011049"/>
    </source>
</evidence>
<reference evidence="13" key="1">
    <citation type="submission" date="2017-08" db="EMBL/GenBank/DDBJ databases">
        <title>A dynamic microbial community with high functional redundancy inhabits the cold, oxic subseafloor aquifer.</title>
        <authorList>
            <person name="Tully B.J."/>
            <person name="Wheat C.G."/>
            <person name="Glazer B.T."/>
            <person name="Huber J.A."/>
        </authorList>
    </citation>
    <scope>NUCLEOTIDE SEQUENCE [LARGE SCALE GENOMIC DNA]</scope>
</reference>
<evidence type="ECO:0000256" key="10">
    <source>
        <dbReference type="PIRNR" id="PIRNR002888"/>
    </source>
</evidence>
<evidence type="ECO:0000313" key="12">
    <source>
        <dbReference type="EMBL" id="PCJ40811.1"/>
    </source>
</evidence>
<evidence type="ECO:0000313" key="13">
    <source>
        <dbReference type="Proteomes" id="UP000228987"/>
    </source>
</evidence>
<keyword evidence="4 10" id="KW-0145">Chemotaxis</keyword>
<evidence type="ECO:0000259" key="11">
    <source>
        <dbReference type="Pfam" id="PF01052"/>
    </source>
</evidence>
<dbReference type="InterPro" id="IPR028976">
    <property type="entry name" value="CheC-like_sf"/>
</dbReference>
<sequence length="317" mass="35233">MGELLTENEIDALLHGVEGTDQEVEVTSSDEYELYNLSSGMLRVKSWQNEVDLIYERIQANLGIRLLGLLHKTVEVKRLSINIEKYGEYATSLDVPTSINVFSLKGMIGNLAIVLDAKLVYALVNIFFGGGSHRIDREGREFTEIEQRVIKLIVRTIIESIKLSWKELSDFEFILAETEMSPTHLKSFSEADVLMVKPFKIDFSGGGGEVHLLMPCAVIDSIFRKTRSKSRQGGIKTKEHMKNKALKYVVDVTGEISASSLTIGEVFNLAEGDIIPVESPEQLDVKINGIPKFKARMGDVKGKVGLKVTSVPAMEVL</sequence>
<dbReference type="GO" id="GO:0003774">
    <property type="term" value="F:cytoskeletal motor activity"/>
    <property type="evidence" value="ECO:0007669"/>
    <property type="project" value="InterPro"/>
</dbReference>
<gene>
    <name evidence="12" type="ORF">COA71_09410</name>
</gene>
<name>A0A2A5CBC4_9GAMM</name>
<dbReference type="Gene3D" id="2.30.330.10">
    <property type="entry name" value="SpoA-like"/>
    <property type="match status" value="1"/>
</dbReference>
<proteinExistence type="inferred from homology"/>
<keyword evidence="6 10" id="KW-0283">Flagellar rotation</keyword>
<evidence type="ECO:0000256" key="6">
    <source>
        <dbReference type="ARBA" id="ARBA00022779"/>
    </source>
</evidence>
<keyword evidence="7 10" id="KW-0472">Membrane</keyword>
<evidence type="ECO:0000256" key="8">
    <source>
        <dbReference type="ARBA" id="ARBA00023143"/>
    </source>
</evidence>
<accession>A0A2A5CBC4</accession>
<evidence type="ECO:0000256" key="4">
    <source>
        <dbReference type="ARBA" id="ARBA00022500"/>
    </source>
</evidence>
<feature type="domain" description="Flagellar motor switch protein FliN-like C-terminal" evidence="11">
    <location>
        <begin position="250"/>
        <end position="311"/>
    </location>
</feature>
<evidence type="ECO:0000256" key="7">
    <source>
        <dbReference type="ARBA" id="ARBA00023136"/>
    </source>
</evidence>
<comment type="caution">
    <text evidence="12">The sequence shown here is derived from an EMBL/GenBank/DDBJ whole genome shotgun (WGS) entry which is preliminary data.</text>
</comment>
<comment type="function">
    <text evidence="9 10">FliM is one of three proteins (FliG, FliN, FliM) that forms the rotor-mounted switch complex (C ring), located at the base of the basal body. This complex interacts with the CheY and CheZ chemotaxis proteins, in addition to contacting components of the motor that determine the direction of flagellar rotation.</text>
</comment>
<dbReference type="Pfam" id="PF02154">
    <property type="entry name" value="FliM"/>
    <property type="match status" value="1"/>
</dbReference>
<dbReference type="AlphaFoldDB" id="A0A2A5CBC4"/>
<keyword evidence="3 10" id="KW-1003">Cell membrane</keyword>
<dbReference type="Proteomes" id="UP000228987">
    <property type="component" value="Unassembled WGS sequence"/>
</dbReference>
<protein>
    <recommendedName>
        <fullName evidence="2 10">Flagellar motor switch protein FliM</fullName>
    </recommendedName>
</protein>
<dbReference type="PRINTS" id="PR00955">
    <property type="entry name" value="FLGMOTORFLIM"/>
</dbReference>
<dbReference type="CDD" id="cd17908">
    <property type="entry name" value="FliM"/>
    <property type="match status" value="1"/>
</dbReference>
<comment type="subcellular location">
    <subcellularLocation>
        <location evidence="10">Cell inner membrane</location>
        <topology evidence="10">Peripheral membrane protein</topology>
    </subcellularLocation>
    <subcellularLocation>
        <location evidence="10">Bacterial flagellum basal body</location>
    </subcellularLocation>
</comment>
<dbReference type="InterPro" id="IPR036429">
    <property type="entry name" value="SpoA-like_sf"/>
</dbReference>
<dbReference type="InterPro" id="IPR001543">
    <property type="entry name" value="FliN-like_C"/>
</dbReference>
<evidence type="ECO:0000256" key="9">
    <source>
        <dbReference type="ARBA" id="ARBA00025044"/>
    </source>
</evidence>
<dbReference type="PANTHER" id="PTHR30034:SF3">
    <property type="entry name" value="FLAGELLAR MOTOR SWITCH PROTEIN FLIM"/>
    <property type="match status" value="1"/>
</dbReference>
<dbReference type="Pfam" id="PF01052">
    <property type="entry name" value="FliMN_C"/>
    <property type="match status" value="1"/>
</dbReference>
<dbReference type="PIRSF" id="PIRSF002888">
    <property type="entry name" value="FliM"/>
    <property type="match status" value="1"/>
</dbReference>
<evidence type="ECO:0000256" key="5">
    <source>
        <dbReference type="ARBA" id="ARBA00022519"/>
    </source>
</evidence>
<keyword evidence="5 10" id="KW-0997">Cell inner membrane</keyword>
<comment type="similarity">
    <text evidence="1 10">Belongs to the FliM family.</text>
</comment>
<dbReference type="InterPro" id="IPR001689">
    <property type="entry name" value="Flag_FliM"/>
</dbReference>
<dbReference type="Gene3D" id="3.40.1550.10">
    <property type="entry name" value="CheC-like"/>
    <property type="match status" value="1"/>
</dbReference>